<name>A0A3A8EFZ5_9GAMM</name>
<dbReference type="OrthoDB" id="9807414at2"/>
<dbReference type="RefSeq" id="WP_120401940.1">
    <property type="nucleotide sequence ID" value="NZ_RAXV01000009.1"/>
</dbReference>
<organism evidence="2 3">
    <name type="scientific">Acinetobacter tianfuensis</name>
    <dbReference type="NCBI Taxonomy" id="2419603"/>
    <lineage>
        <taxon>Bacteria</taxon>
        <taxon>Pseudomonadati</taxon>
        <taxon>Pseudomonadota</taxon>
        <taxon>Gammaproteobacteria</taxon>
        <taxon>Moraxellales</taxon>
        <taxon>Moraxellaceae</taxon>
        <taxon>Acinetobacter</taxon>
    </lineage>
</organism>
<sequence length="342" mass="39649">MKILHIANFGFNKQGAHFYCTDRKISAGLIENGHFVYDFSFRDMARMGTIFKTKKLGANWANKEILKIVNNIEPDLVLVGHSDLMSPTVLRDIKQQFPQTKIAFWYVDPLYLEQKLGFVREFSPYLDAIFCTTGGEYLKKLKQPHLKTAYMPNVGHRNVEVLKQFESTRIDKEFIFCGVVYKEPVREKFLKDLADTLTQNSIQYQYYGCFEQPGVYGKGYYKVLSESRMGLNYSRKNDVTLYSSDRIVQLTGNGLLTFSPRIPGFDQLYTEQEVVYFDDQHDLAAKIKHYAGHPDEAKKIAQAGWNKTRSSFNAKRITQFMIEVTFDQPLSEAYEWSHEVYA</sequence>
<dbReference type="InterPro" id="IPR055259">
    <property type="entry name" value="YkvP/CgeB_Glyco_trans-like"/>
</dbReference>
<proteinExistence type="predicted"/>
<accession>A0A3A8EFZ5</accession>
<protein>
    <submittedName>
        <fullName evidence="2">Glycosyltransferase family 1 protein</fullName>
    </submittedName>
</protein>
<gene>
    <name evidence="2" type="ORF">D7V32_05670</name>
</gene>
<evidence type="ECO:0000313" key="2">
    <source>
        <dbReference type="EMBL" id="RKG32426.1"/>
    </source>
</evidence>
<evidence type="ECO:0000313" key="3">
    <source>
        <dbReference type="Proteomes" id="UP000282388"/>
    </source>
</evidence>
<evidence type="ECO:0000259" key="1">
    <source>
        <dbReference type="Pfam" id="PF13524"/>
    </source>
</evidence>
<comment type="caution">
    <text evidence="2">The sequence shown here is derived from an EMBL/GenBank/DDBJ whole genome shotgun (WGS) entry which is preliminary data.</text>
</comment>
<dbReference type="Pfam" id="PF13524">
    <property type="entry name" value="Glyco_trans_1_2"/>
    <property type="match status" value="1"/>
</dbReference>
<dbReference type="AlphaFoldDB" id="A0A3A8EFZ5"/>
<keyword evidence="2" id="KW-0808">Transferase</keyword>
<feature type="domain" description="Spore protein YkvP/CgeB glycosyl transferase-like" evidence="1">
    <location>
        <begin position="205"/>
        <end position="321"/>
    </location>
</feature>
<keyword evidence="3" id="KW-1185">Reference proteome</keyword>
<dbReference type="GO" id="GO:0016740">
    <property type="term" value="F:transferase activity"/>
    <property type="evidence" value="ECO:0007669"/>
    <property type="project" value="UniProtKB-KW"/>
</dbReference>
<reference evidence="2 3" key="1">
    <citation type="submission" date="2018-09" db="EMBL/GenBank/DDBJ databases">
        <title>The draft genome of Acinetobacter spp. strains.</title>
        <authorList>
            <person name="Qin J."/>
            <person name="Feng Y."/>
            <person name="Zong Z."/>
        </authorList>
    </citation>
    <scope>NUCLEOTIDE SEQUENCE [LARGE SCALE GENOMIC DNA]</scope>
    <source>
        <strain evidence="2 3">WCHAc060012</strain>
    </source>
</reference>
<dbReference type="EMBL" id="RAXV01000009">
    <property type="protein sequence ID" value="RKG32426.1"/>
    <property type="molecule type" value="Genomic_DNA"/>
</dbReference>
<dbReference type="Proteomes" id="UP000282388">
    <property type="component" value="Unassembled WGS sequence"/>
</dbReference>